<comment type="similarity">
    <text evidence="3 10">Belongs to the flavoprotein pyridine nucleotide cytochrome reductase family.</text>
</comment>
<dbReference type="Gene3D" id="3.40.50.80">
    <property type="entry name" value="Nucleotide-binding domain of ferredoxin-NADP reductase (FNR) module"/>
    <property type="match status" value="1"/>
</dbReference>
<sequence>MTTASLLRGPRTATFGALAAAGLGFAFLRTFYSAKPSAVASAHHTGSGPVDAAEPAGPQNMARPTASSRVFSSGLSMVSLRLKSCEEVTHNVKRLRFEYPDPQAVSGLSVTSSLLTLSWPHGSFFPAVRPYTPISRLDEPGHLELLVKQYPDGKASTYLHSLQPGQSLRFVAALPGYPWTPNKHPHVVLIAGGAGITPVYQLLQAIFQNRADDQTRATLVFGVRSDRDVLLRTELDALADKFPGRFRVVYTVSHPEPGSPFPQGRVSKELLARVLEHDGAATVDNAKVMVCGPPAMESALVGTGRFGRTPGVLEELGFRRDQIHTF</sequence>
<dbReference type="SUPFAM" id="SSF63380">
    <property type="entry name" value="Riboflavin synthase domain-like"/>
    <property type="match status" value="1"/>
</dbReference>
<evidence type="ECO:0000259" key="13">
    <source>
        <dbReference type="PROSITE" id="PS51384"/>
    </source>
</evidence>
<feature type="binding site" evidence="9">
    <location>
        <position position="197"/>
    </location>
    <ligand>
        <name>FAD</name>
        <dbReference type="ChEBI" id="CHEBI:57692"/>
    </ligand>
</feature>
<dbReference type="GO" id="GO:0005741">
    <property type="term" value="C:mitochondrial outer membrane"/>
    <property type="evidence" value="ECO:0007669"/>
    <property type="project" value="UniProtKB-SubCell"/>
</dbReference>
<evidence type="ECO:0000313" key="14">
    <source>
        <dbReference type="EMBL" id="KAK4106027.1"/>
    </source>
</evidence>
<comment type="cofactor">
    <cofactor evidence="1 9 10">
        <name>FAD</name>
        <dbReference type="ChEBI" id="CHEBI:57692"/>
    </cofactor>
</comment>
<feature type="binding site" evidence="9">
    <location>
        <position position="131"/>
    </location>
    <ligand>
        <name>FAD</name>
        <dbReference type="ChEBI" id="CHEBI:57692"/>
    </ligand>
</feature>
<evidence type="ECO:0000256" key="2">
    <source>
        <dbReference type="ARBA" id="ARBA00004572"/>
    </source>
</evidence>
<comment type="caution">
    <text evidence="14">The sequence shown here is derived from an EMBL/GenBank/DDBJ whole genome shotgun (WGS) entry which is preliminary data.</text>
</comment>
<dbReference type="InterPro" id="IPR008333">
    <property type="entry name" value="Cbr1-like_FAD-bd_dom"/>
</dbReference>
<feature type="binding site" evidence="9">
    <location>
        <position position="146"/>
    </location>
    <ligand>
        <name>FAD</name>
        <dbReference type="ChEBI" id="CHEBI:57692"/>
    </ligand>
</feature>
<accession>A0AAN6QF16</accession>
<comment type="catalytic activity">
    <reaction evidence="10">
        <text>2 Fe(III)-[cytochrome b5] + NADH = 2 Fe(II)-[cytochrome b5] + NAD(+) + H(+)</text>
        <dbReference type="Rhea" id="RHEA:46680"/>
        <dbReference type="Rhea" id="RHEA-COMP:10438"/>
        <dbReference type="Rhea" id="RHEA-COMP:10439"/>
        <dbReference type="ChEBI" id="CHEBI:15378"/>
        <dbReference type="ChEBI" id="CHEBI:29033"/>
        <dbReference type="ChEBI" id="CHEBI:29034"/>
        <dbReference type="ChEBI" id="CHEBI:57540"/>
        <dbReference type="ChEBI" id="CHEBI:57945"/>
        <dbReference type="EC" id="1.6.2.2"/>
    </reaction>
</comment>
<proteinExistence type="inferred from homology"/>
<dbReference type="CDD" id="cd06183">
    <property type="entry name" value="cyt_b5_reduct_like"/>
    <property type="match status" value="1"/>
</dbReference>
<feature type="domain" description="FAD-binding FR-type" evidence="13">
    <location>
        <begin position="75"/>
        <end position="188"/>
    </location>
</feature>
<evidence type="ECO:0000256" key="4">
    <source>
        <dbReference type="ARBA" id="ARBA00022630"/>
    </source>
</evidence>
<reference evidence="14" key="1">
    <citation type="journal article" date="2023" name="Mol. Phylogenet. Evol.">
        <title>Genome-scale phylogeny and comparative genomics of the fungal order Sordariales.</title>
        <authorList>
            <person name="Hensen N."/>
            <person name="Bonometti L."/>
            <person name="Westerberg I."/>
            <person name="Brannstrom I.O."/>
            <person name="Guillou S."/>
            <person name="Cros-Aarteil S."/>
            <person name="Calhoun S."/>
            <person name="Haridas S."/>
            <person name="Kuo A."/>
            <person name="Mondo S."/>
            <person name="Pangilinan J."/>
            <person name="Riley R."/>
            <person name="LaButti K."/>
            <person name="Andreopoulos B."/>
            <person name="Lipzen A."/>
            <person name="Chen C."/>
            <person name="Yan M."/>
            <person name="Daum C."/>
            <person name="Ng V."/>
            <person name="Clum A."/>
            <person name="Steindorff A."/>
            <person name="Ohm R.A."/>
            <person name="Martin F."/>
            <person name="Silar P."/>
            <person name="Natvig D.O."/>
            <person name="Lalanne C."/>
            <person name="Gautier V."/>
            <person name="Ament-Velasquez S.L."/>
            <person name="Kruys A."/>
            <person name="Hutchinson M.I."/>
            <person name="Powell A.J."/>
            <person name="Barry K."/>
            <person name="Miller A.N."/>
            <person name="Grigoriev I.V."/>
            <person name="Debuchy R."/>
            <person name="Gladieux P."/>
            <person name="Hiltunen Thoren M."/>
            <person name="Johannesson H."/>
        </authorList>
    </citation>
    <scope>NUCLEOTIDE SEQUENCE</scope>
    <source>
        <strain evidence="14">CBS 757.83</strain>
    </source>
</reference>
<dbReference type="PRINTS" id="PR00371">
    <property type="entry name" value="FPNCR"/>
</dbReference>
<evidence type="ECO:0000256" key="6">
    <source>
        <dbReference type="ARBA" id="ARBA00023002"/>
    </source>
</evidence>
<dbReference type="SUPFAM" id="SSF52343">
    <property type="entry name" value="Ferredoxin reductase-like, C-terminal NADP-linked domain"/>
    <property type="match status" value="1"/>
</dbReference>
<evidence type="ECO:0000256" key="3">
    <source>
        <dbReference type="ARBA" id="ARBA00006105"/>
    </source>
</evidence>
<dbReference type="EC" id="1.6.2.2" evidence="10"/>
<dbReference type="PRINTS" id="PR00406">
    <property type="entry name" value="CYTB5RDTASE"/>
</dbReference>
<evidence type="ECO:0000256" key="9">
    <source>
        <dbReference type="PIRSR" id="PIRSR601834-1"/>
    </source>
</evidence>
<evidence type="ECO:0000256" key="8">
    <source>
        <dbReference type="ARBA" id="ARBA00023136"/>
    </source>
</evidence>
<evidence type="ECO:0000256" key="12">
    <source>
        <dbReference type="SAM" id="Phobius"/>
    </source>
</evidence>
<keyword evidence="5 9" id="KW-0274">FAD</keyword>
<dbReference type="InterPro" id="IPR017938">
    <property type="entry name" value="Riboflavin_synthase-like_b-brl"/>
</dbReference>
<dbReference type="InterPro" id="IPR017927">
    <property type="entry name" value="FAD-bd_FR_type"/>
</dbReference>
<feature type="region of interest" description="Disordered" evidence="11">
    <location>
        <begin position="43"/>
        <end position="65"/>
    </location>
</feature>
<protein>
    <recommendedName>
        <fullName evidence="10">NADH-cytochrome b5 reductase</fullName>
        <ecNumber evidence="10">1.6.2.2</ecNumber>
    </recommendedName>
</protein>
<dbReference type="AlphaFoldDB" id="A0AAN6QF16"/>
<keyword evidence="12" id="KW-0812">Transmembrane</keyword>
<name>A0AAN6QF16_9PEZI</name>
<dbReference type="InterPro" id="IPR001433">
    <property type="entry name" value="OxRdtase_FAD/NAD-bd"/>
</dbReference>
<dbReference type="PANTHER" id="PTHR19370">
    <property type="entry name" value="NADH-CYTOCHROME B5 REDUCTASE"/>
    <property type="match status" value="1"/>
</dbReference>
<feature type="binding site" evidence="9">
    <location>
        <position position="148"/>
    </location>
    <ligand>
        <name>FAD</name>
        <dbReference type="ChEBI" id="CHEBI:57692"/>
    </ligand>
</feature>
<keyword evidence="12" id="KW-1133">Transmembrane helix</keyword>
<organism evidence="14 15">
    <name type="scientific">Parathielavia hyrcaniae</name>
    <dbReference type="NCBI Taxonomy" id="113614"/>
    <lineage>
        <taxon>Eukaryota</taxon>
        <taxon>Fungi</taxon>
        <taxon>Dikarya</taxon>
        <taxon>Ascomycota</taxon>
        <taxon>Pezizomycotina</taxon>
        <taxon>Sordariomycetes</taxon>
        <taxon>Sordariomycetidae</taxon>
        <taxon>Sordariales</taxon>
        <taxon>Chaetomiaceae</taxon>
        <taxon>Parathielavia</taxon>
    </lineage>
</organism>
<dbReference type="InterPro" id="IPR039261">
    <property type="entry name" value="FNR_nucleotide-bd"/>
</dbReference>
<reference evidence="14" key="2">
    <citation type="submission" date="2023-05" db="EMBL/GenBank/DDBJ databases">
        <authorList>
            <consortium name="Lawrence Berkeley National Laboratory"/>
            <person name="Steindorff A."/>
            <person name="Hensen N."/>
            <person name="Bonometti L."/>
            <person name="Westerberg I."/>
            <person name="Brannstrom I.O."/>
            <person name="Guillou S."/>
            <person name="Cros-Aarteil S."/>
            <person name="Calhoun S."/>
            <person name="Haridas S."/>
            <person name="Kuo A."/>
            <person name="Mondo S."/>
            <person name="Pangilinan J."/>
            <person name="Riley R."/>
            <person name="Labutti K."/>
            <person name="Andreopoulos B."/>
            <person name="Lipzen A."/>
            <person name="Chen C."/>
            <person name="Yanf M."/>
            <person name="Daum C."/>
            <person name="Ng V."/>
            <person name="Clum A."/>
            <person name="Ohm R."/>
            <person name="Martin F."/>
            <person name="Silar P."/>
            <person name="Natvig D."/>
            <person name="Lalanne C."/>
            <person name="Gautier V."/>
            <person name="Ament-Velasquez S.L."/>
            <person name="Kruys A."/>
            <person name="Hutchinson M.I."/>
            <person name="Powell A.J."/>
            <person name="Barry K."/>
            <person name="Miller A.N."/>
            <person name="Grigoriev I.V."/>
            <person name="Debuchy R."/>
            <person name="Gladieux P."/>
            <person name="Thoren M.H."/>
            <person name="Johannesson H."/>
        </authorList>
    </citation>
    <scope>NUCLEOTIDE SEQUENCE</scope>
    <source>
        <strain evidence="14">CBS 757.83</strain>
    </source>
</reference>
<feature type="transmembrane region" description="Helical" evidence="12">
    <location>
        <begin position="12"/>
        <end position="32"/>
    </location>
</feature>
<keyword evidence="6 10" id="KW-0560">Oxidoreductase</keyword>
<dbReference type="PANTHER" id="PTHR19370:SF101">
    <property type="entry name" value="NADH-CYTOCHROME B5 REDUCTASE"/>
    <property type="match status" value="1"/>
</dbReference>
<dbReference type="InterPro" id="IPR001834">
    <property type="entry name" value="CBR-like"/>
</dbReference>
<evidence type="ECO:0000256" key="5">
    <source>
        <dbReference type="ARBA" id="ARBA00022827"/>
    </source>
</evidence>
<dbReference type="GO" id="GO:0090524">
    <property type="term" value="F:cytochrome-b5 reductase activity, acting on NADH"/>
    <property type="evidence" value="ECO:0007669"/>
    <property type="project" value="UniProtKB-EC"/>
</dbReference>
<dbReference type="Proteomes" id="UP001305647">
    <property type="component" value="Unassembled WGS sequence"/>
</dbReference>
<feature type="binding site" evidence="9">
    <location>
        <position position="130"/>
    </location>
    <ligand>
        <name>FAD</name>
        <dbReference type="ChEBI" id="CHEBI:57692"/>
    </ligand>
</feature>
<feature type="binding site" evidence="9">
    <location>
        <position position="154"/>
    </location>
    <ligand>
        <name>FAD</name>
        <dbReference type="ChEBI" id="CHEBI:57692"/>
    </ligand>
</feature>
<evidence type="ECO:0000256" key="1">
    <source>
        <dbReference type="ARBA" id="ARBA00001974"/>
    </source>
</evidence>
<dbReference type="Pfam" id="PF00175">
    <property type="entry name" value="NAD_binding_1"/>
    <property type="match status" value="1"/>
</dbReference>
<dbReference type="GO" id="GO:0006696">
    <property type="term" value="P:ergosterol biosynthetic process"/>
    <property type="evidence" value="ECO:0007669"/>
    <property type="project" value="TreeGrafter"/>
</dbReference>
<keyword evidence="8 12" id="KW-0472">Membrane</keyword>
<feature type="binding site" evidence="9">
    <location>
        <position position="156"/>
    </location>
    <ligand>
        <name>FAD</name>
        <dbReference type="ChEBI" id="CHEBI:57692"/>
    </ligand>
</feature>
<dbReference type="InterPro" id="IPR001709">
    <property type="entry name" value="Flavoprot_Pyr_Nucl_cyt_Rdtase"/>
</dbReference>
<evidence type="ECO:0000256" key="10">
    <source>
        <dbReference type="RuleBase" id="RU361226"/>
    </source>
</evidence>
<dbReference type="Gene3D" id="2.40.30.10">
    <property type="entry name" value="Translation factors"/>
    <property type="match status" value="1"/>
</dbReference>
<comment type="subcellular location">
    <subcellularLocation>
        <location evidence="2">Mitochondrion outer membrane</location>
        <topology evidence="2">Single-pass membrane protein</topology>
    </subcellularLocation>
</comment>
<dbReference type="PROSITE" id="PS51384">
    <property type="entry name" value="FAD_FR"/>
    <property type="match status" value="1"/>
</dbReference>
<keyword evidence="7 10" id="KW-0520">NAD</keyword>
<evidence type="ECO:0000256" key="7">
    <source>
        <dbReference type="ARBA" id="ARBA00023027"/>
    </source>
</evidence>
<feature type="binding site" evidence="9">
    <location>
        <position position="129"/>
    </location>
    <ligand>
        <name>FAD</name>
        <dbReference type="ChEBI" id="CHEBI:57692"/>
    </ligand>
</feature>
<gene>
    <name evidence="14" type="ORF">N658DRAFT_490646</name>
</gene>
<evidence type="ECO:0000256" key="11">
    <source>
        <dbReference type="SAM" id="MobiDB-lite"/>
    </source>
</evidence>
<keyword evidence="4 9" id="KW-0285">Flavoprotein</keyword>
<dbReference type="EMBL" id="MU863624">
    <property type="protein sequence ID" value="KAK4106027.1"/>
    <property type="molecule type" value="Genomic_DNA"/>
</dbReference>
<dbReference type="FunFam" id="3.40.50.80:FF:000009">
    <property type="entry name" value="NADH-cytochrome b5 reductase"/>
    <property type="match status" value="1"/>
</dbReference>
<keyword evidence="15" id="KW-1185">Reference proteome</keyword>
<evidence type="ECO:0000313" key="15">
    <source>
        <dbReference type="Proteomes" id="UP001305647"/>
    </source>
</evidence>
<dbReference type="Pfam" id="PF00970">
    <property type="entry name" value="FAD_binding_6"/>
    <property type="match status" value="1"/>
</dbReference>